<dbReference type="Gene3D" id="1.10.601.10">
    <property type="entry name" value="RNA Polymerase Primary Sigma Factor"/>
    <property type="match status" value="1"/>
</dbReference>
<dbReference type="PRINTS" id="PR00046">
    <property type="entry name" value="SIGMA70FCT"/>
</dbReference>
<dbReference type="InterPro" id="IPR000943">
    <property type="entry name" value="RNA_pol_sigma70"/>
</dbReference>
<dbReference type="Pfam" id="PF04545">
    <property type="entry name" value="Sigma70_r4"/>
    <property type="match status" value="1"/>
</dbReference>
<evidence type="ECO:0000256" key="1">
    <source>
        <dbReference type="ARBA" id="ARBA00023015"/>
    </source>
</evidence>
<evidence type="ECO:0000256" key="4">
    <source>
        <dbReference type="ARBA" id="ARBA00023163"/>
    </source>
</evidence>
<dbReference type="SUPFAM" id="SSF88946">
    <property type="entry name" value="Sigma2 domain of RNA polymerase sigma factors"/>
    <property type="match status" value="1"/>
</dbReference>
<reference evidence="7 8" key="1">
    <citation type="submission" date="2017-08" db="EMBL/GenBank/DDBJ databases">
        <authorList>
            <person name="de Groot N.N."/>
        </authorList>
    </citation>
    <scope>NUCLEOTIDE SEQUENCE [LARGE SCALE GENOMIC DNA]</scope>
    <source>
        <strain evidence="7 8">HM2</strain>
    </source>
</reference>
<accession>A0A380S974</accession>
<keyword evidence="1" id="KW-0805">Transcription regulation</keyword>
<evidence type="ECO:0000256" key="2">
    <source>
        <dbReference type="ARBA" id="ARBA00023082"/>
    </source>
</evidence>
<evidence type="ECO:0000256" key="3">
    <source>
        <dbReference type="ARBA" id="ARBA00023125"/>
    </source>
</evidence>
<dbReference type="GO" id="GO:0006352">
    <property type="term" value="P:DNA-templated transcription initiation"/>
    <property type="evidence" value="ECO:0007669"/>
    <property type="project" value="InterPro"/>
</dbReference>
<dbReference type="SUPFAM" id="SSF88659">
    <property type="entry name" value="Sigma3 and sigma4 domains of RNA polymerase sigma factors"/>
    <property type="match status" value="1"/>
</dbReference>
<dbReference type="InterPro" id="IPR013325">
    <property type="entry name" value="RNA_pol_sigma_r2"/>
</dbReference>
<name>A0A380S974_FIBSU</name>
<dbReference type="RefSeq" id="WP_072830344.1">
    <property type="nucleotide sequence ID" value="NZ_CACZDK010000002.1"/>
</dbReference>
<dbReference type="InterPro" id="IPR013324">
    <property type="entry name" value="RNA_pol_sigma_r3/r4-like"/>
</dbReference>
<dbReference type="InterPro" id="IPR007627">
    <property type="entry name" value="RNA_pol_sigma70_r2"/>
</dbReference>
<organism evidence="7 8">
    <name type="scientific">Fibrobacter succinogenes</name>
    <name type="common">Bacteroides succinogenes</name>
    <dbReference type="NCBI Taxonomy" id="833"/>
    <lineage>
        <taxon>Bacteria</taxon>
        <taxon>Pseudomonadati</taxon>
        <taxon>Fibrobacterota</taxon>
        <taxon>Fibrobacteria</taxon>
        <taxon>Fibrobacterales</taxon>
        <taxon>Fibrobacteraceae</taxon>
        <taxon>Fibrobacter</taxon>
    </lineage>
</organism>
<dbReference type="Proteomes" id="UP000255423">
    <property type="component" value="Unassembled WGS sequence"/>
</dbReference>
<protein>
    <submittedName>
        <fullName evidence="7">RNA polymerase primary sigma factor</fullName>
    </submittedName>
</protein>
<dbReference type="GO" id="GO:0003677">
    <property type="term" value="F:DNA binding"/>
    <property type="evidence" value="ECO:0007669"/>
    <property type="project" value="UniProtKB-KW"/>
</dbReference>
<sequence>MSDFNEALYFRDLNRYPTLTPQEESALLKIIKNGETEEIRKSALQRLIRGNLRFVVSVARKYQGRGLSLLDLINEGNLGLFKAAKRFDMDKDVKFISYAVWWIRQSIQKALFEQVGAVRIPPNKLALVNRFKRALMQNGGDYDKTISMEEFAPYERDIVEVMEKIVDISLDAPIGDDAGVSSADSVSTLMDVLGSDGNQDEDMEREERKKLIQETLSSLPQREEEILRMFYGLDTVEDTTLKDIGEDLKLSRERVRQIKNKTLRRLQKSKEHKEKLADFLEI</sequence>
<evidence type="ECO:0000259" key="6">
    <source>
        <dbReference type="Pfam" id="PF04545"/>
    </source>
</evidence>
<keyword evidence="3" id="KW-0238">DNA-binding</keyword>
<dbReference type="Gene3D" id="1.20.140.160">
    <property type="match status" value="1"/>
</dbReference>
<keyword evidence="4" id="KW-0804">Transcription</keyword>
<dbReference type="CDD" id="cd06171">
    <property type="entry name" value="Sigma70_r4"/>
    <property type="match status" value="1"/>
</dbReference>
<dbReference type="EMBL" id="UHJL01000004">
    <property type="protein sequence ID" value="SUQ25858.1"/>
    <property type="molecule type" value="Genomic_DNA"/>
</dbReference>
<dbReference type="Pfam" id="PF04542">
    <property type="entry name" value="Sigma70_r2"/>
    <property type="match status" value="1"/>
</dbReference>
<dbReference type="InterPro" id="IPR050239">
    <property type="entry name" value="Sigma-70_RNA_pol_init_factors"/>
</dbReference>
<dbReference type="InterPro" id="IPR007630">
    <property type="entry name" value="RNA_pol_sigma70_r4"/>
</dbReference>
<proteinExistence type="predicted"/>
<feature type="domain" description="RNA polymerase sigma-70 region 2" evidence="5">
    <location>
        <begin position="47"/>
        <end position="111"/>
    </location>
</feature>
<evidence type="ECO:0000313" key="8">
    <source>
        <dbReference type="Proteomes" id="UP000255423"/>
    </source>
</evidence>
<feature type="domain" description="RNA polymerase sigma-70 region 4" evidence="6">
    <location>
        <begin position="216"/>
        <end position="268"/>
    </location>
</feature>
<dbReference type="GO" id="GO:0016987">
    <property type="term" value="F:sigma factor activity"/>
    <property type="evidence" value="ECO:0007669"/>
    <property type="project" value="UniProtKB-KW"/>
</dbReference>
<evidence type="ECO:0000259" key="5">
    <source>
        <dbReference type="Pfam" id="PF04542"/>
    </source>
</evidence>
<evidence type="ECO:0000313" key="7">
    <source>
        <dbReference type="EMBL" id="SUQ25858.1"/>
    </source>
</evidence>
<gene>
    <name evidence="7" type="ORF">SAMN05661053_2653</name>
</gene>
<dbReference type="PIRSF" id="PIRSF000770">
    <property type="entry name" value="RNA_pol_sigma-SigE/K"/>
    <property type="match status" value="1"/>
</dbReference>
<dbReference type="NCBIfam" id="TIGR02937">
    <property type="entry name" value="sigma70-ECF"/>
    <property type="match status" value="1"/>
</dbReference>
<dbReference type="PANTHER" id="PTHR30603">
    <property type="entry name" value="RNA POLYMERASE SIGMA FACTOR RPO"/>
    <property type="match status" value="1"/>
</dbReference>
<dbReference type="InterPro" id="IPR014284">
    <property type="entry name" value="RNA_pol_sigma-70_dom"/>
</dbReference>
<dbReference type="AlphaFoldDB" id="A0A380S974"/>
<dbReference type="PANTHER" id="PTHR30603:SF47">
    <property type="entry name" value="RNA POLYMERASE SIGMA FACTOR SIGD, CHLOROPLASTIC"/>
    <property type="match status" value="1"/>
</dbReference>
<keyword evidence="2" id="KW-0731">Sigma factor</keyword>